<proteinExistence type="predicted"/>
<evidence type="ECO:0000313" key="1">
    <source>
        <dbReference type="EMBL" id="PZP03053.1"/>
    </source>
</evidence>
<evidence type="ECO:0008006" key="3">
    <source>
        <dbReference type="Google" id="ProtNLM"/>
    </source>
</evidence>
<protein>
    <recommendedName>
        <fullName evidence="3">tRNA adenosine deaminase</fullName>
    </recommendedName>
</protein>
<evidence type="ECO:0000313" key="2">
    <source>
        <dbReference type="Proteomes" id="UP000249451"/>
    </source>
</evidence>
<dbReference type="EMBL" id="QFNY01000019">
    <property type="protein sequence ID" value="PZP03053.1"/>
    <property type="molecule type" value="Genomic_DNA"/>
</dbReference>
<dbReference type="InterPro" id="IPR023869">
    <property type="entry name" value="tRNA_Adeno_NH3ase_assoc_put"/>
</dbReference>
<accession>A0A2W5BB51</accession>
<sequence>MQTHAPRPAKIRNMSNTDSFDTIAVVATSTEHGWALRELPDDATDSLESLVEHLRSERAEGAVLGLVCIEDSWCAIVRPVPGGVGILMSDATAAIDDYLATDMLDELDVDTPTEEEADEADENDTAWPEGEFDMLEDLGVSEQLLTVVFDDPEYYPAEQLICVAEELGFDEELSDLLDANLPDDEDDDD</sequence>
<reference evidence="1 2" key="1">
    <citation type="submission" date="2017-11" db="EMBL/GenBank/DDBJ databases">
        <title>Infants hospitalized years apart are colonized by the same room-sourced microbial strains.</title>
        <authorList>
            <person name="Brooks B."/>
            <person name="Olm M.R."/>
            <person name="Firek B.A."/>
            <person name="Baker R."/>
            <person name="Thomas B.C."/>
            <person name="Morowitz M.J."/>
            <person name="Banfield J.F."/>
        </authorList>
    </citation>
    <scope>NUCLEOTIDE SEQUENCE [LARGE SCALE GENOMIC DNA]</scope>
    <source>
        <strain evidence="1">S2_012_000_R3_87</strain>
    </source>
</reference>
<comment type="caution">
    <text evidence="1">The sequence shown here is derived from an EMBL/GenBank/DDBJ whole genome shotgun (WGS) entry which is preliminary data.</text>
</comment>
<dbReference type="Proteomes" id="UP000249451">
    <property type="component" value="Unassembled WGS sequence"/>
</dbReference>
<name>A0A2W5BB51_9CORY</name>
<organism evidence="1 2">
    <name type="scientific">Corynebacterium urealyticum</name>
    <dbReference type="NCBI Taxonomy" id="43771"/>
    <lineage>
        <taxon>Bacteria</taxon>
        <taxon>Bacillati</taxon>
        <taxon>Actinomycetota</taxon>
        <taxon>Actinomycetes</taxon>
        <taxon>Mycobacteriales</taxon>
        <taxon>Corynebacteriaceae</taxon>
        <taxon>Corynebacterium</taxon>
    </lineage>
</organism>
<dbReference type="NCBIfam" id="TIGR03941">
    <property type="entry name" value="tRNA_deam_assoc"/>
    <property type="match status" value="1"/>
</dbReference>
<gene>
    <name evidence="1" type="ORF">DI609_01540</name>
</gene>
<dbReference type="AlphaFoldDB" id="A0A2W5BB51"/>